<dbReference type="PANTHER" id="PTHR10091:SF0">
    <property type="entry name" value="GALACTOSE MUTAROTASE"/>
    <property type="match status" value="1"/>
</dbReference>
<evidence type="ECO:0000256" key="3">
    <source>
        <dbReference type="ARBA" id="ARBA00022837"/>
    </source>
</evidence>
<dbReference type="SUPFAM" id="SSF74650">
    <property type="entry name" value="Galactose mutarotase-like"/>
    <property type="match status" value="1"/>
</dbReference>
<reference evidence="4 5" key="1">
    <citation type="submission" date="2024-02" db="EMBL/GenBank/DDBJ databases">
        <title>A Gaetbulibacter species isolated from tidal flats and genomic insights of their niches.</title>
        <authorList>
            <person name="Ye Y."/>
        </authorList>
    </citation>
    <scope>NUCLEOTIDE SEQUENCE [LARGE SCALE GENOMIC DNA]</scope>
    <source>
        <strain evidence="4 5">KEM-8</strain>
    </source>
</reference>
<evidence type="ECO:0000256" key="2">
    <source>
        <dbReference type="ARBA" id="ARBA00011245"/>
    </source>
</evidence>
<gene>
    <name evidence="4" type="ORF">V8G56_07710</name>
</gene>
<dbReference type="PANTHER" id="PTHR10091">
    <property type="entry name" value="ALDOSE-1-EPIMERASE"/>
    <property type="match status" value="1"/>
</dbReference>
<comment type="caution">
    <text evidence="4">The sequence shown here is derived from an EMBL/GenBank/DDBJ whole genome shotgun (WGS) entry which is preliminary data.</text>
</comment>
<keyword evidence="3" id="KW-0106">Calcium</keyword>
<keyword evidence="5" id="KW-1185">Reference proteome</keyword>
<dbReference type="InterPro" id="IPR008183">
    <property type="entry name" value="Aldose_1/G6P_1-epimerase"/>
</dbReference>
<dbReference type="Proteomes" id="UP001610104">
    <property type="component" value="Unassembled WGS sequence"/>
</dbReference>
<accession>A0ABW7MPT7</accession>
<comment type="subunit">
    <text evidence="2">Monomer.</text>
</comment>
<dbReference type="Gene3D" id="2.70.98.10">
    <property type="match status" value="1"/>
</dbReference>
<comment type="cofactor">
    <cofactor evidence="1">
        <name>Ca(2+)</name>
        <dbReference type="ChEBI" id="CHEBI:29108"/>
    </cofactor>
</comment>
<dbReference type="InterPro" id="IPR014718">
    <property type="entry name" value="GH-type_carb-bd"/>
</dbReference>
<dbReference type="EMBL" id="JBAWKC010000002">
    <property type="protein sequence ID" value="MFH6768615.1"/>
    <property type="molecule type" value="Genomic_DNA"/>
</dbReference>
<name>A0ABW7MPT7_9FLAO</name>
<dbReference type="CDD" id="cd01081">
    <property type="entry name" value="Aldose_epim"/>
    <property type="match status" value="1"/>
</dbReference>
<proteinExistence type="predicted"/>
<dbReference type="Pfam" id="PF01263">
    <property type="entry name" value="Aldose_epim"/>
    <property type="match status" value="1"/>
</dbReference>
<evidence type="ECO:0000313" key="4">
    <source>
        <dbReference type="EMBL" id="MFH6768615.1"/>
    </source>
</evidence>
<sequence>MFNIQYDRDSNHLEVKNSKNNIYAKICLNDGGSLQELVLNDHQIIKDLTPLTYNNTYASSILFPFVNRVKDGVYQFNDQTYYLDINQNEENNALHGLVYNKTFVVLNQEASEEFVSVTLLYEEKKGAQGFPYTYTIQLKYVLTPTMLELYIEITNTDTKPFPFTLGWHPYFLSGDLSKSSLLFDCNKKMVLDERNITKGISYIEPIERLQIKDQSFDDCYILNSNEVTFLTPKYTLKLTSNEEDSFLQIYTPPHKNTLAIEPTTGVSDSLNNGIGLKTLQPNEIYKIVWNLKIK</sequence>
<evidence type="ECO:0000256" key="1">
    <source>
        <dbReference type="ARBA" id="ARBA00001913"/>
    </source>
</evidence>
<organism evidence="4 5">
    <name type="scientific">Gaetbulibacter aquiaggeris</name>
    <dbReference type="NCBI Taxonomy" id="1735373"/>
    <lineage>
        <taxon>Bacteria</taxon>
        <taxon>Pseudomonadati</taxon>
        <taxon>Bacteroidota</taxon>
        <taxon>Flavobacteriia</taxon>
        <taxon>Flavobacteriales</taxon>
        <taxon>Flavobacteriaceae</taxon>
        <taxon>Gaetbulibacter</taxon>
    </lineage>
</organism>
<evidence type="ECO:0000313" key="5">
    <source>
        <dbReference type="Proteomes" id="UP001610104"/>
    </source>
</evidence>
<dbReference type="InterPro" id="IPR011013">
    <property type="entry name" value="Gal_mutarotase_sf_dom"/>
</dbReference>
<dbReference type="RefSeq" id="WP_395437866.1">
    <property type="nucleotide sequence ID" value="NZ_JBAWKC010000002.1"/>
</dbReference>
<protein>
    <submittedName>
        <fullName evidence="4">Aldose 1-epimerase</fullName>
    </submittedName>
</protein>